<keyword evidence="3" id="KW-1185">Reference proteome</keyword>
<gene>
    <name evidence="2" type="ORF">E2C01_028001</name>
</gene>
<evidence type="ECO:0000313" key="2">
    <source>
        <dbReference type="EMBL" id="MPC34606.1"/>
    </source>
</evidence>
<reference evidence="2 3" key="1">
    <citation type="submission" date="2019-05" db="EMBL/GenBank/DDBJ databases">
        <title>Another draft genome of Portunus trituberculatus and its Hox gene families provides insights of decapod evolution.</title>
        <authorList>
            <person name="Jeong J.-H."/>
            <person name="Song I."/>
            <person name="Kim S."/>
            <person name="Choi T."/>
            <person name="Kim D."/>
            <person name="Ryu S."/>
            <person name="Kim W."/>
        </authorList>
    </citation>
    <scope>NUCLEOTIDE SEQUENCE [LARGE SCALE GENOMIC DNA]</scope>
    <source>
        <tissue evidence="2">Muscle</tissue>
    </source>
</reference>
<feature type="region of interest" description="Disordered" evidence="1">
    <location>
        <begin position="37"/>
        <end position="63"/>
    </location>
</feature>
<dbReference type="AlphaFoldDB" id="A0A5B7EN23"/>
<proteinExistence type="predicted"/>
<feature type="compositionally biased region" description="Basic residues" evidence="1">
    <location>
        <begin position="54"/>
        <end position="63"/>
    </location>
</feature>
<dbReference type="Proteomes" id="UP000324222">
    <property type="component" value="Unassembled WGS sequence"/>
</dbReference>
<name>A0A5B7EN23_PORTR</name>
<protein>
    <submittedName>
        <fullName evidence="2">Uncharacterized protein</fullName>
    </submittedName>
</protein>
<evidence type="ECO:0000256" key="1">
    <source>
        <dbReference type="SAM" id="MobiDB-lite"/>
    </source>
</evidence>
<accession>A0A5B7EN23</accession>
<comment type="caution">
    <text evidence="2">The sequence shown here is derived from an EMBL/GenBank/DDBJ whole genome shotgun (WGS) entry which is preliminary data.</text>
</comment>
<sequence length="63" mass="6819">MPRCSEDCATGHRISRLQNILKDSVAATASYTGVRIGTSDLAAPADRRSNVSSGKRKKDKLRT</sequence>
<organism evidence="2 3">
    <name type="scientific">Portunus trituberculatus</name>
    <name type="common">Swimming crab</name>
    <name type="synonym">Neptunus trituberculatus</name>
    <dbReference type="NCBI Taxonomy" id="210409"/>
    <lineage>
        <taxon>Eukaryota</taxon>
        <taxon>Metazoa</taxon>
        <taxon>Ecdysozoa</taxon>
        <taxon>Arthropoda</taxon>
        <taxon>Crustacea</taxon>
        <taxon>Multicrustacea</taxon>
        <taxon>Malacostraca</taxon>
        <taxon>Eumalacostraca</taxon>
        <taxon>Eucarida</taxon>
        <taxon>Decapoda</taxon>
        <taxon>Pleocyemata</taxon>
        <taxon>Brachyura</taxon>
        <taxon>Eubrachyura</taxon>
        <taxon>Portunoidea</taxon>
        <taxon>Portunidae</taxon>
        <taxon>Portuninae</taxon>
        <taxon>Portunus</taxon>
    </lineage>
</organism>
<dbReference type="EMBL" id="VSRR010003089">
    <property type="protein sequence ID" value="MPC34606.1"/>
    <property type="molecule type" value="Genomic_DNA"/>
</dbReference>
<evidence type="ECO:0000313" key="3">
    <source>
        <dbReference type="Proteomes" id="UP000324222"/>
    </source>
</evidence>